<evidence type="ECO:0000256" key="1">
    <source>
        <dbReference type="SAM" id="SignalP"/>
    </source>
</evidence>
<dbReference type="EMBL" id="VSRR010083185">
    <property type="protein sequence ID" value="MPC90094.1"/>
    <property type="molecule type" value="Genomic_DNA"/>
</dbReference>
<evidence type="ECO:0008006" key="4">
    <source>
        <dbReference type="Google" id="ProtNLM"/>
    </source>
</evidence>
<reference evidence="2 3" key="1">
    <citation type="submission" date="2019-05" db="EMBL/GenBank/DDBJ databases">
        <title>Another draft genome of Portunus trituberculatus and its Hox gene families provides insights of decapod evolution.</title>
        <authorList>
            <person name="Jeong J.-H."/>
            <person name="Song I."/>
            <person name="Kim S."/>
            <person name="Choi T."/>
            <person name="Kim D."/>
            <person name="Ryu S."/>
            <person name="Kim W."/>
        </authorList>
    </citation>
    <scope>NUCLEOTIDE SEQUENCE [LARGE SCALE GENOMIC DNA]</scope>
    <source>
        <tissue evidence="2">Muscle</tissue>
    </source>
</reference>
<protein>
    <recommendedName>
        <fullName evidence="4">Secreted protein</fullName>
    </recommendedName>
</protein>
<dbReference type="AlphaFoldDB" id="A0A5B7JCJ6"/>
<sequence>MPNSFFLFLFYLSYFTLSVHPCVFHPTTFTITTTTTTTVNASSKAVRSATKARQRHQGTRILARVWGNGRDQE</sequence>
<evidence type="ECO:0000313" key="3">
    <source>
        <dbReference type="Proteomes" id="UP000324222"/>
    </source>
</evidence>
<accession>A0A5B7JCJ6</accession>
<organism evidence="2 3">
    <name type="scientific">Portunus trituberculatus</name>
    <name type="common">Swimming crab</name>
    <name type="synonym">Neptunus trituberculatus</name>
    <dbReference type="NCBI Taxonomy" id="210409"/>
    <lineage>
        <taxon>Eukaryota</taxon>
        <taxon>Metazoa</taxon>
        <taxon>Ecdysozoa</taxon>
        <taxon>Arthropoda</taxon>
        <taxon>Crustacea</taxon>
        <taxon>Multicrustacea</taxon>
        <taxon>Malacostraca</taxon>
        <taxon>Eumalacostraca</taxon>
        <taxon>Eucarida</taxon>
        <taxon>Decapoda</taxon>
        <taxon>Pleocyemata</taxon>
        <taxon>Brachyura</taxon>
        <taxon>Eubrachyura</taxon>
        <taxon>Portunoidea</taxon>
        <taxon>Portunidae</taxon>
        <taxon>Portuninae</taxon>
        <taxon>Portunus</taxon>
    </lineage>
</organism>
<name>A0A5B7JCJ6_PORTR</name>
<keyword evidence="3" id="KW-1185">Reference proteome</keyword>
<comment type="caution">
    <text evidence="2">The sequence shown here is derived from an EMBL/GenBank/DDBJ whole genome shotgun (WGS) entry which is preliminary data.</text>
</comment>
<gene>
    <name evidence="2" type="ORF">E2C01_085061</name>
</gene>
<proteinExistence type="predicted"/>
<feature type="signal peptide" evidence="1">
    <location>
        <begin position="1"/>
        <end position="21"/>
    </location>
</feature>
<evidence type="ECO:0000313" key="2">
    <source>
        <dbReference type="EMBL" id="MPC90094.1"/>
    </source>
</evidence>
<dbReference type="Proteomes" id="UP000324222">
    <property type="component" value="Unassembled WGS sequence"/>
</dbReference>
<keyword evidence="1" id="KW-0732">Signal</keyword>
<feature type="chain" id="PRO_5022708419" description="Secreted protein" evidence="1">
    <location>
        <begin position="22"/>
        <end position="73"/>
    </location>
</feature>